<keyword evidence="4" id="KW-0479">Metal-binding</keyword>
<feature type="compositionally biased region" description="Basic and acidic residues" evidence="6">
    <location>
        <begin position="804"/>
        <end position="814"/>
    </location>
</feature>
<feature type="compositionally biased region" description="Pro residues" evidence="6">
    <location>
        <begin position="788"/>
        <end position="797"/>
    </location>
</feature>
<dbReference type="Pfam" id="PF12066">
    <property type="entry name" value="SERRATE_Ars2_N"/>
    <property type="match status" value="1"/>
</dbReference>
<evidence type="ECO:0000313" key="9">
    <source>
        <dbReference type="Proteomes" id="UP001342314"/>
    </source>
</evidence>
<sequence>MEDYPPPRRYSRAAYDHGGRPPPPQRGGGAYDDAAYDRRPPPPGRARDDYDMVDRRGPPRGAYDDAPGGAPPFDREFEGRTKRRRSLSPLDGPPRGGPRRGSQDYPEHDPRDYRDGPPPPGRYRDDYYDRRGPPGPPVSRVPGGLPPPGYGAYPAPPPGYGEPLGGPPPPPLRPVLEPPLAFPHRVTHAYFSDWFRSTNPSSLSDSPDALEEAWKKYQGDFLRRELRGFFDANREQGGAWFEEKYRAEKGFVDERRERRERVKRAERIEGWVQRAEQGELDQVSFDYDEARRKSRIQPNAATQAATAQPGNGDSATNGESSASTEPAAAADEAAKSEEPSAGEAGKPASPEFVAQPARPEMLLVKGIPPQVGYKALEEVFSKFDGFVRMAMSEPNPYRGFNRIGWAIFMTSDAAKSALETIVAAGPKPAADKKEGDAVAIDAGGAEGDKPTTTEPADAGEEGAPSASAAQNGEHAAAQAPEEAAPNGAAETAAAVAATPSPYLLGFGSSLGHALDLSRRGTLLHLTEPRDVRIRAAPAACSAPARIAQDLERVERVVSEMERRVEDDAKKGKAAGEDAEMERVKGSEVIRRKREEWEKEVEEKKAREELDDEAHQAAVAAVNKRVLDLSLSYLREAFDVCYYCCAVCESPEQLFETCARHVRRCDEVRNLNRMENEARWVEGFDAHVPLLTDVSTLDVRDLGAESREEETYRLTSPHLKQEEEGKFRCKSCNKLFSARKFVEKHLALKHTEIFGGKLEELEWFNNYALDPSRLPVQAFQTYNYLPSVLAPPPPPSSNPPRRNNRNKDGEDRPLSDRIGPPNKRSRRNDRNAEPGPPAPPPKGAALDPRAGRGATAYADLDGPSGGGADIVLPY</sequence>
<dbReference type="PROSITE" id="PS00028">
    <property type="entry name" value="ZINC_FINGER_C2H2_1"/>
    <property type="match status" value="1"/>
</dbReference>
<dbReference type="PANTHER" id="PTHR13165:SF0">
    <property type="entry name" value="SERRATE RNA EFFECTOR MOLECULE HOMOLOG"/>
    <property type="match status" value="1"/>
</dbReference>
<dbReference type="InterPro" id="IPR039727">
    <property type="entry name" value="SE/Ars2"/>
</dbReference>
<feature type="region of interest" description="Disordered" evidence="6">
    <location>
        <begin position="1"/>
        <end position="176"/>
    </location>
</feature>
<comment type="similarity">
    <text evidence="2">Belongs to the ARS2 family.</text>
</comment>
<dbReference type="Pfam" id="PF04959">
    <property type="entry name" value="ARS2"/>
    <property type="match status" value="1"/>
</dbReference>
<comment type="subcellular location">
    <subcellularLocation>
        <location evidence="1">Nucleus</location>
    </subcellularLocation>
</comment>
<evidence type="ECO:0000256" key="6">
    <source>
        <dbReference type="SAM" id="MobiDB-lite"/>
    </source>
</evidence>
<keyword evidence="9" id="KW-1185">Reference proteome</keyword>
<dbReference type="PROSITE" id="PS50157">
    <property type="entry name" value="ZINC_FINGER_C2H2_2"/>
    <property type="match status" value="1"/>
</dbReference>
<gene>
    <name evidence="8" type="ORF">Rhopal_002797-T1</name>
</gene>
<keyword evidence="3" id="KW-0539">Nucleus</keyword>
<evidence type="ECO:0000313" key="8">
    <source>
        <dbReference type="EMBL" id="GJN89808.1"/>
    </source>
</evidence>
<proteinExistence type="inferred from homology"/>
<feature type="compositionally biased region" description="Basic and acidic residues" evidence="6">
    <location>
        <begin position="101"/>
        <end position="115"/>
    </location>
</feature>
<dbReference type="InterPro" id="IPR007042">
    <property type="entry name" value="SERRATE/Ars2_C"/>
</dbReference>
<evidence type="ECO:0000256" key="4">
    <source>
        <dbReference type="PROSITE-ProRule" id="PRU00042"/>
    </source>
</evidence>
<dbReference type="GO" id="GO:0016604">
    <property type="term" value="C:nuclear body"/>
    <property type="evidence" value="ECO:0007669"/>
    <property type="project" value="TreeGrafter"/>
</dbReference>
<feature type="compositionally biased region" description="Basic and acidic residues" evidence="6">
    <location>
        <begin position="122"/>
        <end position="132"/>
    </location>
</feature>
<dbReference type="AlphaFoldDB" id="A0AAV5GHT1"/>
<name>A0AAV5GHT1_9BASI</name>
<dbReference type="Proteomes" id="UP001342314">
    <property type="component" value="Unassembled WGS sequence"/>
</dbReference>
<comment type="caution">
    <text evidence="8">The sequence shown here is derived from an EMBL/GenBank/DDBJ whole genome shotgun (WGS) entry which is preliminary data.</text>
</comment>
<evidence type="ECO:0000256" key="2">
    <source>
        <dbReference type="ARBA" id="ARBA00005407"/>
    </source>
</evidence>
<dbReference type="GO" id="GO:0008270">
    <property type="term" value="F:zinc ion binding"/>
    <property type="evidence" value="ECO:0007669"/>
    <property type="project" value="UniProtKB-KW"/>
</dbReference>
<feature type="compositionally biased region" description="Pro residues" evidence="6">
    <location>
        <begin position="133"/>
        <end position="176"/>
    </location>
</feature>
<dbReference type="EMBL" id="BQKY01000005">
    <property type="protein sequence ID" value="GJN89808.1"/>
    <property type="molecule type" value="Genomic_DNA"/>
</dbReference>
<feature type="region of interest" description="Disordered" evidence="6">
    <location>
        <begin position="251"/>
        <end position="275"/>
    </location>
</feature>
<dbReference type="SUPFAM" id="SSF54928">
    <property type="entry name" value="RNA-binding domain, RBD"/>
    <property type="match status" value="1"/>
</dbReference>
<keyword evidence="4" id="KW-0863">Zinc-finger</keyword>
<evidence type="ECO:0000256" key="5">
    <source>
        <dbReference type="SAM" id="Coils"/>
    </source>
</evidence>
<feature type="compositionally biased region" description="Low complexity" evidence="6">
    <location>
        <begin position="319"/>
        <end position="331"/>
    </location>
</feature>
<organism evidence="8 9">
    <name type="scientific">Rhodotorula paludigena</name>
    <dbReference type="NCBI Taxonomy" id="86838"/>
    <lineage>
        <taxon>Eukaryota</taxon>
        <taxon>Fungi</taxon>
        <taxon>Dikarya</taxon>
        <taxon>Basidiomycota</taxon>
        <taxon>Pucciniomycotina</taxon>
        <taxon>Microbotryomycetes</taxon>
        <taxon>Sporidiobolales</taxon>
        <taxon>Sporidiobolaceae</taxon>
        <taxon>Rhodotorula</taxon>
    </lineage>
</organism>
<feature type="region of interest" description="Disordered" evidence="6">
    <location>
        <begin position="441"/>
        <end position="492"/>
    </location>
</feature>
<dbReference type="CDD" id="cd00590">
    <property type="entry name" value="RRM_SF"/>
    <property type="match status" value="1"/>
</dbReference>
<dbReference type="GO" id="GO:0031047">
    <property type="term" value="P:regulatory ncRNA-mediated gene silencing"/>
    <property type="evidence" value="ECO:0007669"/>
    <property type="project" value="UniProtKB-ARBA"/>
</dbReference>
<dbReference type="InterPro" id="IPR021933">
    <property type="entry name" value="SERRATE/Ars2_N"/>
</dbReference>
<feature type="compositionally biased region" description="Low complexity" evidence="6">
    <location>
        <begin position="452"/>
        <end position="492"/>
    </location>
</feature>
<reference evidence="8 9" key="1">
    <citation type="submission" date="2021-12" db="EMBL/GenBank/DDBJ databases">
        <title>High titer production of polyol ester of fatty acids by Rhodotorula paludigena BS15 towards product separation-free biomass refinery.</title>
        <authorList>
            <person name="Mano J."/>
            <person name="Ono H."/>
            <person name="Tanaka T."/>
            <person name="Naito K."/>
            <person name="Sushida H."/>
            <person name="Ike M."/>
            <person name="Tokuyasu K."/>
            <person name="Kitaoka M."/>
        </authorList>
    </citation>
    <scope>NUCLEOTIDE SEQUENCE [LARGE SCALE GENOMIC DNA]</scope>
    <source>
        <strain evidence="8 9">BS15</strain>
    </source>
</reference>
<feature type="region of interest" description="Disordered" evidence="6">
    <location>
        <begin position="786"/>
        <end position="873"/>
    </location>
</feature>
<evidence type="ECO:0000256" key="3">
    <source>
        <dbReference type="ARBA" id="ARBA00023242"/>
    </source>
</evidence>
<protein>
    <recommendedName>
        <fullName evidence="7">C2H2-type domain-containing protein</fullName>
    </recommendedName>
</protein>
<feature type="compositionally biased region" description="Basic and acidic residues" evidence="6">
    <location>
        <begin position="251"/>
        <end position="269"/>
    </location>
</feature>
<evidence type="ECO:0000256" key="1">
    <source>
        <dbReference type="ARBA" id="ARBA00004123"/>
    </source>
</evidence>
<feature type="compositionally biased region" description="Basic and acidic residues" evidence="6">
    <location>
        <begin position="35"/>
        <end position="57"/>
    </location>
</feature>
<dbReference type="GO" id="GO:0003676">
    <property type="term" value="F:nucleic acid binding"/>
    <property type="evidence" value="ECO:0007669"/>
    <property type="project" value="InterPro"/>
</dbReference>
<keyword evidence="5" id="KW-0175">Coiled coil</keyword>
<feature type="compositionally biased region" description="Low complexity" evidence="6">
    <location>
        <begin position="298"/>
        <end position="312"/>
    </location>
</feature>
<evidence type="ECO:0000259" key="7">
    <source>
        <dbReference type="PROSITE" id="PS50157"/>
    </source>
</evidence>
<dbReference type="GO" id="GO:0016070">
    <property type="term" value="P:RNA metabolic process"/>
    <property type="evidence" value="ECO:0007669"/>
    <property type="project" value="UniProtKB-ARBA"/>
</dbReference>
<dbReference type="InterPro" id="IPR035979">
    <property type="entry name" value="RBD_domain_sf"/>
</dbReference>
<feature type="domain" description="C2H2-type" evidence="7">
    <location>
        <begin position="726"/>
        <end position="750"/>
    </location>
</feature>
<feature type="region of interest" description="Disordered" evidence="6">
    <location>
        <begin position="293"/>
        <end position="353"/>
    </location>
</feature>
<dbReference type="InterPro" id="IPR013087">
    <property type="entry name" value="Znf_C2H2_type"/>
</dbReference>
<feature type="coiled-coil region" evidence="5">
    <location>
        <begin position="550"/>
        <end position="606"/>
    </location>
</feature>
<keyword evidence="4" id="KW-0862">Zinc</keyword>
<accession>A0AAV5GHT1</accession>
<dbReference type="PANTHER" id="PTHR13165">
    <property type="entry name" value="ARSENITE-RESISTANCE PROTEIN 2"/>
    <property type="match status" value="1"/>
</dbReference>